<gene>
    <name evidence="9" type="primary">dmpB</name>
    <name evidence="9" type="ORF">ACBT_0264</name>
</gene>
<dbReference type="PROSITE" id="PS51819">
    <property type="entry name" value="VOC"/>
    <property type="match status" value="2"/>
</dbReference>
<dbReference type="NCBIfam" id="TIGR03211">
    <property type="entry name" value="catechol_2_3"/>
    <property type="match status" value="1"/>
</dbReference>
<dbReference type="RefSeq" id="WP_024774217.1">
    <property type="nucleotide sequence ID" value="NZ_CP054051.1"/>
</dbReference>
<evidence type="ECO:0000313" key="9">
    <source>
        <dbReference type="EMBL" id="QKJ26244.1"/>
    </source>
</evidence>
<keyword evidence="3" id="KW-0479">Metal-binding</keyword>
<evidence type="ECO:0000256" key="2">
    <source>
        <dbReference type="ARBA" id="ARBA00011881"/>
    </source>
</evidence>
<dbReference type="SUPFAM" id="SSF54593">
    <property type="entry name" value="Glyoxalase/Bleomycin resistance protein/Dihydroxybiphenyl dioxygenase"/>
    <property type="match status" value="1"/>
</dbReference>
<dbReference type="GO" id="GO:0018577">
    <property type="term" value="F:catechol 2,3-dioxygenase activity"/>
    <property type="evidence" value="ECO:0007669"/>
    <property type="project" value="UniProtKB-EC"/>
</dbReference>
<dbReference type="EMBL" id="CP054051">
    <property type="protein sequence ID" value="QKJ26244.1"/>
    <property type="molecule type" value="Genomic_DNA"/>
</dbReference>
<dbReference type="KEGG" id="acib:ACBT_0264"/>
<dbReference type="InterPro" id="IPR004360">
    <property type="entry name" value="Glyas_Fos-R_dOase_dom"/>
</dbReference>
<sequence>MSGVMRIGHLDLNVLDINISRNFYVNIMGMEVTKEDSDGTLYLKCWDEWDKYSLILRPSDEATFNRVAYKVEKDSDIDDLKAKIEAYGISTEILPEGSVPECGRVLKFDAPSGHEFNLYAKKTFVGKDVGSTNPRPWPFEGRGIKVHWIDHVLLMCQGPEKVMAATKFFQEVLEFNLAEQVCVGPNGSLQAATWLARTSTPHDLAFVAGPETGMHHFAFFLDGWNDILRAADVMGMHNVKIDVTPQRHGITRGETIYFFDPSGHRLETFAGLGYLMQPDMPTVTWTEDELWRGIFYHTGQENGAFTTAYTLSAYK</sequence>
<name>A0A7L5JM16_9BACT</name>
<evidence type="ECO:0000313" key="10">
    <source>
        <dbReference type="Proteomes" id="UP000509513"/>
    </source>
</evidence>
<keyword evidence="4" id="KW-0677">Repeat</keyword>
<dbReference type="InterPro" id="IPR029068">
    <property type="entry name" value="Glyas_Bleomycin-R_OHBP_Dase"/>
</dbReference>
<dbReference type="InterPro" id="IPR037523">
    <property type="entry name" value="VOC_core"/>
</dbReference>
<protein>
    <submittedName>
        <fullName evidence="9">Catechol 2,3-dioxygenase</fullName>
        <ecNumber evidence="9">1.13.11.2</ecNumber>
    </submittedName>
</protein>
<keyword evidence="7 9" id="KW-0560">Oxidoreductase</keyword>
<evidence type="ECO:0000256" key="6">
    <source>
        <dbReference type="ARBA" id="ARBA00022964"/>
    </source>
</evidence>
<organism evidence="9 10">
    <name type="scientific">Aliarcobacter cibarius</name>
    <dbReference type="NCBI Taxonomy" id="255507"/>
    <lineage>
        <taxon>Bacteria</taxon>
        <taxon>Pseudomonadati</taxon>
        <taxon>Campylobacterota</taxon>
        <taxon>Epsilonproteobacteria</taxon>
        <taxon>Campylobacterales</taxon>
        <taxon>Arcobacteraceae</taxon>
        <taxon>Aliarcobacter</taxon>
    </lineage>
</organism>
<accession>A0A7L5JM16</accession>
<evidence type="ECO:0000256" key="5">
    <source>
        <dbReference type="ARBA" id="ARBA00022797"/>
    </source>
</evidence>
<feature type="domain" description="VOC" evidence="8">
    <location>
        <begin position="148"/>
        <end position="271"/>
    </location>
</feature>
<keyword evidence="6 9" id="KW-0223">Dioxygenase</keyword>
<dbReference type="Proteomes" id="UP000509513">
    <property type="component" value="Chromosome"/>
</dbReference>
<evidence type="ECO:0000256" key="7">
    <source>
        <dbReference type="ARBA" id="ARBA00023002"/>
    </source>
</evidence>
<dbReference type="AlphaFoldDB" id="A0A7L5JM16"/>
<comment type="subunit">
    <text evidence="2">Homotetramer.</text>
</comment>
<evidence type="ECO:0000256" key="3">
    <source>
        <dbReference type="ARBA" id="ARBA00022723"/>
    </source>
</evidence>
<evidence type="ECO:0000259" key="8">
    <source>
        <dbReference type="PROSITE" id="PS51819"/>
    </source>
</evidence>
<dbReference type="EC" id="1.13.11.2" evidence="9"/>
<dbReference type="InterPro" id="IPR054560">
    <property type="entry name" value="XylE-like_N"/>
</dbReference>
<evidence type="ECO:0000256" key="1">
    <source>
        <dbReference type="ARBA" id="ARBA00008784"/>
    </source>
</evidence>
<dbReference type="PANTHER" id="PTHR21366">
    <property type="entry name" value="GLYOXALASE FAMILY PROTEIN"/>
    <property type="match status" value="1"/>
</dbReference>
<dbReference type="Pfam" id="PF00903">
    <property type="entry name" value="Glyoxalase"/>
    <property type="match status" value="1"/>
</dbReference>
<evidence type="ECO:0000256" key="4">
    <source>
        <dbReference type="ARBA" id="ARBA00022737"/>
    </source>
</evidence>
<dbReference type="GO" id="GO:0008198">
    <property type="term" value="F:ferrous iron binding"/>
    <property type="evidence" value="ECO:0007669"/>
    <property type="project" value="InterPro"/>
</dbReference>
<dbReference type="InterPro" id="IPR017624">
    <property type="entry name" value="Catechol_2-3_dOase"/>
</dbReference>
<proteinExistence type="inferred from homology"/>
<keyword evidence="5" id="KW-0058">Aromatic hydrocarbons catabolism</keyword>
<comment type="similarity">
    <text evidence="1">Belongs to the extradiol ring-cleavage dioxygenase family.</text>
</comment>
<dbReference type="Gene3D" id="3.10.180.10">
    <property type="entry name" value="2,3-Dihydroxybiphenyl 1,2-Dioxygenase, domain 1"/>
    <property type="match status" value="2"/>
</dbReference>
<feature type="domain" description="VOC" evidence="8">
    <location>
        <begin position="6"/>
        <end position="121"/>
    </location>
</feature>
<dbReference type="Pfam" id="PF22247">
    <property type="entry name" value="Diox-like_N"/>
    <property type="match status" value="1"/>
</dbReference>
<dbReference type="InterPro" id="IPR050383">
    <property type="entry name" value="GlyoxalaseI/FosfomycinResist"/>
</dbReference>
<reference evidence="9 10" key="1">
    <citation type="submission" date="2020-05" db="EMBL/GenBank/DDBJ databases">
        <title>Complete genome sequencing of Campylobacter and Arcobacter type strains.</title>
        <authorList>
            <person name="Miller W.G."/>
            <person name="Yee E."/>
        </authorList>
    </citation>
    <scope>NUCLEOTIDE SEQUENCE [LARGE SCALE GENOMIC DNA]</scope>
    <source>
        <strain evidence="9 10">LMG 21996</strain>
    </source>
</reference>